<sequence length="60" mass="7081">MSVTPNQFPSPVSECPPQSRYKSLIAAITSIKTKFQYIYTAICKHYNFHVNQLIYTYWDF</sequence>
<comment type="caution">
    <text evidence="1">The sequence shown here is derived from an EMBL/GenBank/DDBJ whole genome shotgun (WGS) entry which is preliminary data.</text>
</comment>
<evidence type="ECO:0000313" key="2">
    <source>
        <dbReference type="Proteomes" id="UP001162483"/>
    </source>
</evidence>
<reference evidence="1" key="1">
    <citation type="submission" date="2023-05" db="EMBL/GenBank/DDBJ databases">
        <authorList>
            <person name="Stuckert A."/>
        </authorList>
    </citation>
    <scope>NUCLEOTIDE SEQUENCE</scope>
</reference>
<protein>
    <submittedName>
        <fullName evidence="1">Uncharacterized protein</fullName>
    </submittedName>
</protein>
<dbReference type="Proteomes" id="UP001162483">
    <property type="component" value="Unassembled WGS sequence"/>
</dbReference>
<feature type="non-terminal residue" evidence="1">
    <location>
        <position position="60"/>
    </location>
</feature>
<keyword evidence="2" id="KW-1185">Reference proteome</keyword>
<proteinExistence type="predicted"/>
<evidence type="ECO:0000313" key="1">
    <source>
        <dbReference type="EMBL" id="CAI9562988.1"/>
    </source>
</evidence>
<gene>
    <name evidence="1" type="ORF">SPARVUS_LOCUS5685095</name>
</gene>
<name>A0ABN9CS10_9NEOB</name>
<accession>A0ABN9CS10</accession>
<dbReference type="EMBL" id="CATNWA010012204">
    <property type="protein sequence ID" value="CAI9562988.1"/>
    <property type="molecule type" value="Genomic_DNA"/>
</dbReference>
<organism evidence="1 2">
    <name type="scientific">Staurois parvus</name>
    <dbReference type="NCBI Taxonomy" id="386267"/>
    <lineage>
        <taxon>Eukaryota</taxon>
        <taxon>Metazoa</taxon>
        <taxon>Chordata</taxon>
        <taxon>Craniata</taxon>
        <taxon>Vertebrata</taxon>
        <taxon>Euteleostomi</taxon>
        <taxon>Amphibia</taxon>
        <taxon>Batrachia</taxon>
        <taxon>Anura</taxon>
        <taxon>Neobatrachia</taxon>
        <taxon>Ranoidea</taxon>
        <taxon>Ranidae</taxon>
        <taxon>Staurois</taxon>
    </lineage>
</organism>